<keyword evidence="1" id="KW-0472">Membrane</keyword>
<feature type="transmembrane region" description="Helical" evidence="1">
    <location>
        <begin position="265"/>
        <end position="286"/>
    </location>
</feature>
<protein>
    <recommendedName>
        <fullName evidence="4">MFS transporter</fullName>
    </recommendedName>
</protein>
<dbReference type="InterPro" id="IPR053160">
    <property type="entry name" value="MFS_DHA3_Transporter"/>
</dbReference>
<dbReference type="EMBL" id="BAAANC010000001">
    <property type="protein sequence ID" value="GAA1515272.1"/>
    <property type="molecule type" value="Genomic_DNA"/>
</dbReference>
<comment type="caution">
    <text evidence="2">The sequence shown here is derived from an EMBL/GenBank/DDBJ whole genome shotgun (WGS) entry which is preliminary data.</text>
</comment>
<keyword evidence="1" id="KW-1133">Transmembrane helix</keyword>
<dbReference type="Gene3D" id="1.20.1250.20">
    <property type="entry name" value="MFS general substrate transporter like domains"/>
    <property type="match status" value="1"/>
</dbReference>
<dbReference type="PANTHER" id="PTHR23530">
    <property type="entry name" value="TRANSPORT PROTEIN-RELATED"/>
    <property type="match status" value="1"/>
</dbReference>
<evidence type="ECO:0000313" key="2">
    <source>
        <dbReference type="EMBL" id="GAA1515272.1"/>
    </source>
</evidence>
<evidence type="ECO:0000313" key="3">
    <source>
        <dbReference type="Proteomes" id="UP001500363"/>
    </source>
</evidence>
<gene>
    <name evidence="2" type="ORF">GCM10009741_12140</name>
</gene>
<dbReference type="InterPro" id="IPR036259">
    <property type="entry name" value="MFS_trans_sf"/>
</dbReference>
<evidence type="ECO:0008006" key="4">
    <source>
        <dbReference type="Google" id="ProtNLM"/>
    </source>
</evidence>
<proteinExistence type="predicted"/>
<feature type="transmembrane region" description="Helical" evidence="1">
    <location>
        <begin position="175"/>
        <end position="193"/>
    </location>
</feature>
<feature type="transmembrane region" description="Helical" evidence="1">
    <location>
        <begin position="85"/>
        <end position="109"/>
    </location>
</feature>
<sequence length="409" mass="42924">MSSRPLIDCRVASSRQDALTRAFVHWSWARAVLHNGWWLVTSVYLVVDAGLSASQIVLIGAVQGIFALCCEVPAGVLADTFSRKWSLVLSQVLMGTAMVTTGLVTSFVALLGTQVLWGLAWTFASGADIAWITDELDAPDRISGVLSRTARAQLTGAATGLLAFGALAWSTRRDVAIVVAGSAMLLLSLYVAARFTEHNFVPARSARWSTSWTTFRRGVSLVRRSPELLRIFVATFLINGASDAGGRLAPKQLVDLGLPGRLDPIIWFTGLGVVALAVGALALRIVERRLDGEHARHSYGVAAAVGAVGTAGLAFAPDAVGGGVALVVVSGIAVPLTRVIAMIWVNARTTSDVRATTHSFLAQAEYLGEVICGLLITLVAHVAGLPVALAGAAALFALTAAIMRRPAPA</sequence>
<dbReference type="RefSeq" id="WP_344170623.1">
    <property type="nucleotide sequence ID" value="NZ_BAAANC010000001.1"/>
</dbReference>
<feature type="transmembrane region" description="Helical" evidence="1">
    <location>
        <begin position="152"/>
        <end position="169"/>
    </location>
</feature>
<feature type="transmembrane region" description="Helical" evidence="1">
    <location>
        <begin position="298"/>
        <end position="316"/>
    </location>
</feature>
<feature type="transmembrane region" description="Helical" evidence="1">
    <location>
        <begin position="115"/>
        <end position="132"/>
    </location>
</feature>
<feature type="transmembrane region" description="Helical" evidence="1">
    <location>
        <begin position="359"/>
        <end position="379"/>
    </location>
</feature>
<reference evidence="2 3" key="1">
    <citation type="journal article" date="2019" name="Int. J. Syst. Evol. Microbiol.">
        <title>The Global Catalogue of Microorganisms (GCM) 10K type strain sequencing project: providing services to taxonomists for standard genome sequencing and annotation.</title>
        <authorList>
            <consortium name="The Broad Institute Genomics Platform"/>
            <consortium name="The Broad Institute Genome Sequencing Center for Infectious Disease"/>
            <person name="Wu L."/>
            <person name="Ma J."/>
        </authorList>
    </citation>
    <scope>NUCLEOTIDE SEQUENCE [LARGE SCALE GENOMIC DNA]</scope>
    <source>
        <strain evidence="2 3">JCM 14303</strain>
    </source>
</reference>
<name>A0ABN2AAU9_9ACTN</name>
<keyword evidence="3" id="KW-1185">Reference proteome</keyword>
<organism evidence="2 3">
    <name type="scientific">Kribbella lupini</name>
    <dbReference type="NCBI Taxonomy" id="291602"/>
    <lineage>
        <taxon>Bacteria</taxon>
        <taxon>Bacillati</taxon>
        <taxon>Actinomycetota</taxon>
        <taxon>Actinomycetes</taxon>
        <taxon>Propionibacteriales</taxon>
        <taxon>Kribbellaceae</taxon>
        <taxon>Kribbella</taxon>
    </lineage>
</organism>
<feature type="transmembrane region" description="Helical" evidence="1">
    <location>
        <begin position="53"/>
        <end position="78"/>
    </location>
</feature>
<feature type="transmembrane region" description="Helical" evidence="1">
    <location>
        <begin position="322"/>
        <end position="347"/>
    </location>
</feature>
<dbReference type="CDD" id="cd06174">
    <property type="entry name" value="MFS"/>
    <property type="match status" value="1"/>
</dbReference>
<dbReference type="InterPro" id="IPR011701">
    <property type="entry name" value="MFS"/>
</dbReference>
<evidence type="ECO:0000256" key="1">
    <source>
        <dbReference type="SAM" id="Phobius"/>
    </source>
</evidence>
<dbReference type="Pfam" id="PF07690">
    <property type="entry name" value="MFS_1"/>
    <property type="match status" value="1"/>
</dbReference>
<dbReference type="SUPFAM" id="SSF103473">
    <property type="entry name" value="MFS general substrate transporter"/>
    <property type="match status" value="1"/>
</dbReference>
<dbReference type="Proteomes" id="UP001500363">
    <property type="component" value="Unassembled WGS sequence"/>
</dbReference>
<accession>A0ABN2AAU9</accession>
<dbReference type="PANTHER" id="PTHR23530:SF1">
    <property type="entry name" value="PERMEASE, MAJOR FACILITATOR SUPERFAMILY-RELATED"/>
    <property type="match status" value="1"/>
</dbReference>
<keyword evidence="1" id="KW-0812">Transmembrane</keyword>